<name>A0A6N1VG31_9HYPH</name>
<gene>
    <name evidence="4" type="ORF">HTY61_06905</name>
</gene>
<sequence>MAEDRKSNVPSMWSAGLFDDFRREMDELISGFFGGERRWPAQSRNWANLPVGVVNPAIDVTENDEAITLTAELPGLAEDDIDLTVREGILTLKGEKKHERDEEKDNVHVTERSYGSFQRTMPVPDRVNADKISAKFDKGVLKVVMPKKPEAVAAARKIKIEG</sequence>
<dbReference type="Pfam" id="PF00011">
    <property type="entry name" value="HSP20"/>
    <property type="match status" value="1"/>
</dbReference>
<evidence type="ECO:0000259" key="3">
    <source>
        <dbReference type="PROSITE" id="PS01031"/>
    </source>
</evidence>
<dbReference type="Gene3D" id="2.60.40.790">
    <property type="match status" value="1"/>
</dbReference>
<dbReference type="InterPro" id="IPR031107">
    <property type="entry name" value="Small_HSP"/>
</dbReference>
<keyword evidence="5" id="KW-1185">Reference proteome</keyword>
<dbReference type="InterPro" id="IPR002068">
    <property type="entry name" value="A-crystallin/Hsp20_dom"/>
</dbReference>
<feature type="domain" description="SHSP" evidence="3">
    <location>
        <begin position="49"/>
        <end position="162"/>
    </location>
</feature>
<dbReference type="EMBL" id="CP054836">
    <property type="protein sequence ID" value="QKV18202.1"/>
    <property type="molecule type" value="Genomic_DNA"/>
</dbReference>
<protein>
    <submittedName>
        <fullName evidence="4">Hsp20/alpha crystallin family protein</fullName>
    </submittedName>
</protein>
<evidence type="ECO:0000313" key="4">
    <source>
        <dbReference type="EMBL" id="QKV18202.1"/>
    </source>
</evidence>
<dbReference type="PANTHER" id="PTHR11527">
    <property type="entry name" value="HEAT-SHOCK PROTEIN 20 FAMILY MEMBER"/>
    <property type="match status" value="1"/>
</dbReference>
<dbReference type="PROSITE" id="PS01031">
    <property type="entry name" value="SHSP"/>
    <property type="match status" value="1"/>
</dbReference>
<dbReference type="Proteomes" id="UP000509367">
    <property type="component" value="Chromosome"/>
</dbReference>
<reference evidence="4 5" key="1">
    <citation type="submission" date="2020-06" db="EMBL/GenBank/DDBJ databases">
        <title>Oricola thermophila sp. nov. isolated from a tidal sediments.</title>
        <authorList>
            <person name="Kwon K.K."/>
            <person name="Yang S.-H."/>
            <person name="Park M.-J."/>
        </authorList>
    </citation>
    <scope>NUCLEOTIDE SEQUENCE [LARGE SCALE GENOMIC DNA]</scope>
    <source>
        <strain evidence="4 5">MEBiC13590</strain>
    </source>
</reference>
<dbReference type="SUPFAM" id="SSF49764">
    <property type="entry name" value="HSP20-like chaperones"/>
    <property type="match status" value="1"/>
</dbReference>
<dbReference type="CDD" id="cd06464">
    <property type="entry name" value="ACD_sHsps-like"/>
    <property type="match status" value="1"/>
</dbReference>
<accession>A0A6N1VG31</accession>
<organism evidence="4 5">
    <name type="scientific">Oricola thermophila</name>
    <dbReference type="NCBI Taxonomy" id="2742145"/>
    <lineage>
        <taxon>Bacteria</taxon>
        <taxon>Pseudomonadati</taxon>
        <taxon>Pseudomonadota</taxon>
        <taxon>Alphaproteobacteria</taxon>
        <taxon>Hyphomicrobiales</taxon>
        <taxon>Ahrensiaceae</taxon>
        <taxon>Oricola</taxon>
    </lineage>
</organism>
<dbReference type="AlphaFoldDB" id="A0A6N1VG31"/>
<evidence type="ECO:0000256" key="1">
    <source>
        <dbReference type="PROSITE-ProRule" id="PRU00285"/>
    </source>
</evidence>
<evidence type="ECO:0000313" key="5">
    <source>
        <dbReference type="Proteomes" id="UP000509367"/>
    </source>
</evidence>
<dbReference type="InterPro" id="IPR008978">
    <property type="entry name" value="HSP20-like_chaperone"/>
</dbReference>
<dbReference type="KEGG" id="orm:HTY61_06905"/>
<evidence type="ECO:0000256" key="2">
    <source>
        <dbReference type="RuleBase" id="RU003616"/>
    </source>
</evidence>
<proteinExistence type="inferred from homology"/>
<dbReference type="RefSeq" id="WP_175276098.1">
    <property type="nucleotide sequence ID" value="NZ_CP054836.1"/>
</dbReference>
<comment type="similarity">
    <text evidence="1 2">Belongs to the small heat shock protein (HSP20) family.</text>
</comment>